<feature type="transmembrane region" description="Helical" evidence="2">
    <location>
        <begin position="6"/>
        <end position="25"/>
    </location>
</feature>
<sequence length="417" mass="45690">MDVILHLAVTAMLVLGAVWKAVDLTRAPHDRLLRLLALCLFLLAAGDILGFPEVRDRLMAFAPAGVGKVAFNALYMSGLSTLILFFAASTRSAPADFRRQLRLHTGLLAGVLTTLVISMIATPPALRDHTPSTPYIGQPGIAGFYLVGNAFFIYAYVVSGLWALRYARRASRHLARSLRTMTAGLFGLALTAAGRVALVLLRIDAPGSHSELEAANQVNTDLALGCVLIGIMLFGGVQLATHLRSVLSHRRMHDQLAPLWRALVTAYPELVLHREPARPLWNRLRLRHTHARFYRRLIECRDGLVRLSPYLALAAPDTDLARCGPDRLARHITTALDLKPESEDPHTALPAVRVALPTGNDVSADARALIALSMAFARADHGHSGHPKRRRCPTWGQRRDHVALHGRGTASPPPRRR</sequence>
<evidence type="ECO:0000313" key="5">
    <source>
        <dbReference type="Proteomes" id="UP001500282"/>
    </source>
</evidence>
<keyword evidence="5" id="KW-1185">Reference proteome</keyword>
<dbReference type="Proteomes" id="UP001500282">
    <property type="component" value="Unassembled WGS sequence"/>
</dbReference>
<dbReference type="NCBIfam" id="NF042915">
    <property type="entry name" value="MAB_1171c_fam"/>
    <property type="match status" value="1"/>
</dbReference>
<comment type="caution">
    <text evidence="4">The sequence shown here is derived from an EMBL/GenBank/DDBJ whole genome shotgun (WGS) entry which is preliminary data.</text>
</comment>
<feature type="transmembrane region" description="Helical" evidence="2">
    <location>
        <begin position="141"/>
        <end position="164"/>
    </location>
</feature>
<organism evidence="4 5">
    <name type="scientific">Streptomyces javensis</name>
    <dbReference type="NCBI Taxonomy" id="114698"/>
    <lineage>
        <taxon>Bacteria</taxon>
        <taxon>Bacillati</taxon>
        <taxon>Actinomycetota</taxon>
        <taxon>Actinomycetes</taxon>
        <taxon>Kitasatosporales</taxon>
        <taxon>Streptomycetaceae</taxon>
        <taxon>Streptomyces</taxon>
        <taxon>Streptomyces violaceusniger group</taxon>
    </lineage>
</organism>
<feature type="domain" description="DUF6545" evidence="3">
    <location>
        <begin position="247"/>
        <end position="377"/>
    </location>
</feature>
<feature type="transmembrane region" description="Helical" evidence="2">
    <location>
        <begin position="32"/>
        <end position="49"/>
    </location>
</feature>
<feature type="transmembrane region" description="Helical" evidence="2">
    <location>
        <begin position="101"/>
        <end position="121"/>
    </location>
</feature>
<evidence type="ECO:0000313" key="4">
    <source>
        <dbReference type="EMBL" id="GAA1282871.1"/>
    </source>
</evidence>
<evidence type="ECO:0000256" key="1">
    <source>
        <dbReference type="SAM" id="MobiDB-lite"/>
    </source>
</evidence>
<name>A0ABN1X3N9_9ACTN</name>
<dbReference type="InterPro" id="IPR046675">
    <property type="entry name" value="DUF6545"/>
</dbReference>
<keyword evidence="2" id="KW-0472">Membrane</keyword>
<dbReference type="Pfam" id="PF20182">
    <property type="entry name" value="DUF6545"/>
    <property type="match status" value="1"/>
</dbReference>
<feature type="region of interest" description="Disordered" evidence="1">
    <location>
        <begin position="380"/>
        <end position="417"/>
    </location>
</feature>
<protein>
    <recommendedName>
        <fullName evidence="3">DUF6545 domain-containing protein</fullName>
    </recommendedName>
</protein>
<reference evidence="4 5" key="1">
    <citation type="journal article" date="2019" name="Int. J. Syst. Evol. Microbiol.">
        <title>The Global Catalogue of Microorganisms (GCM) 10K type strain sequencing project: providing services to taxonomists for standard genome sequencing and annotation.</title>
        <authorList>
            <consortium name="The Broad Institute Genomics Platform"/>
            <consortium name="The Broad Institute Genome Sequencing Center for Infectious Disease"/>
            <person name="Wu L."/>
            <person name="Ma J."/>
        </authorList>
    </citation>
    <scope>NUCLEOTIDE SEQUENCE [LARGE SCALE GENOMIC DNA]</scope>
    <source>
        <strain evidence="4 5">JCM 11448</strain>
    </source>
</reference>
<proteinExistence type="predicted"/>
<feature type="transmembrane region" description="Helical" evidence="2">
    <location>
        <begin position="222"/>
        <end position="243"/>
    </location>
</feature>
<keyword evidence="2" id="KW-0812">Transmembrane</keyword>
<dbReference type="EMBL" id="BAAAIH010000030">
    <property type="protein sequence ID" value="GAA1282871.1"/>
    <property type="molecule type" value="Genomic_DNA"/>
</dbReference>
<accession>A0ABN1X3N9</accession>
<keyword evidence="2" id="KW-1133">Transmembrane helix</keyword>
<dbReference type="InterPro" id="IPR050039">
    <property type="entry name" value="MAB_1171c-like"/>
</dbReference>
<feature type="transmembrane region" description="Helical" evidence="2">
    <location>
        <begin position="185"/>
        <end position="202"/>
    </location>
</feature>
<gene>
    <name evidence="4" type="ORF">GCM10009579_49930</name>
</gene>
<evidence type="ECO:0000259" key="3">
    <source>
        <dbReference type="Pfam" id="PF20182"/>
    </source>
</evidence>
<feature type="transmembrane region" description="Helical" evidence="2">
    <location>
        <begin position="69"/>
        <end position="89"/>
    </location>
</feature>
<evidence type="ECO:0000256" key="2">
    <source>
        <dbReference type="SAM" id="Phobius"/>
    </source>
</evidence>